<dbReference type="InterPro" id="IPR036278">
    <property type="entry name" value="Sialidase_sf"/>
</dbReference>
<dbReference type="HOGENOM" id="CLU_004847_0_0_0"/>
<feature type="compositionally biased region" description="Low complexity" evidence="2">
    <location>
        <begin position="579"/>
        <end position="593"/>
    </location>
</feature>
<dbReference type="EMBL" id="CP000473">
    <property type="protein sequence ID" value="ABJ84181.1"/>
    <property type="molecule type" value="Genomic_DNA"/>
</dbReference>
<evidence type="ECO:0000256" key="1">
    <source>
        <dbReference type="ARBA" id="ARBA00022737"/>
    </source>
</evidence>
<dbReference type="OrthoDB" id="9767885at2"/>
<dbReference type="eggNOG" id="COG4447">
    <property type="taxonomic scope" value="Bacteria"/>
</dbReference>
<evidence type="ECO:0000259" key="4">
    <source>
        <dbReference type="Pfam" id="PF15902"/>
    </source>
</evidence>
<name>Q022C2_SOLUE</name>
<dbReference type="SUPFAM" id="SSF110296">
    <property type="entry name" value="Oligoxyloglucan reducing end-specific cellobiohydrolase"/>
    <property type="match status" value="1"/>
</dbReference>
<evidence type="ECO:0000256" key="2">
    <source>
        <dbReference type="SAM" id="MobiDB-lite"/>
    </source>
</evidence>
<keyword evidence="1" id="KW-0677">Repeat</keyword>
<dbReference type="PANTHER" id="PTHR43739">
    <property type="entry name" value="XYLOGLUCANASE (EUROFUNG)"/>
    <property type="match status" value="1"/>
</dbReference>
<dbReference type="KEGG" id="sus:Acid_3204"/>
<dbReference type="CDD" id="cd15482">
    <property type="entry name" value="Sialidase_non-viral"/>
    <property type="match status" value="2"/>
</dbReference>
<accession>Q022C2</accession>
<feature type="compositionally biased region" description="Gly residues" evidence="2">
    <location>
        <begin position="302"/>
        <end position="324"/>
    </location>
</feature>
<feature type="compositionally biased region" description="Low complexity" evidence="2">
    <location>
        <begin position="325"/>
        <end position="347"/>
    </location>
</feature>
<feature type="region of interest" description="Disordered" evidence="2">
    <location>
        <begin position="554"/>
        <end position="631"/>
    </location>
</feature>
<dbReference type="InParanoid" id="Q022C2"/>
<feature type="domain" description="Sortilin N-terminal" evidence="4">
    <location>
        <begin position="142"/>
        <end position="265"/>
    </location>
</feature>
<keyword evidence="3" id="KW-0732">Signal</keyword>
<dbReference type="InterPro" id="IPR031778">
    <property type="entry name" value="Sortilin_N"/>
</dbReference>
<dbReference type="SUPFAM" id="SSF50939">
    <property type="entry name" value="Sialidases"/>
    <property type="match status" value="2"/>
</dbReference>
<feature type="compositionally biased region" description="Gly residues" evidence="2">
    <location>
        <begin position="348"/>
        <end position="367"/>
    </location>
</feature>
<dbReference type="STRING" id="234267.Acid_3204"/>
<dbReference type="PANTHER" id="PTHR43739:SF5">
    <property type="entry name" value="EXO-ALPHA-SIALIDASE"/>
    <property type="match status" value="1"/>
</dbReference>
<feature type="signal peptide" evidence="3">
    <location>
        <begin position="1"/>
        <end position="21"/>
    </location>
</feature>
<reference evidence="5" key="1">
    <citation type="submission" date="2006-10" db="EMBL/GenBank/DDBJ databases">
        <title>Complete sequence of Solibacter usitatus Ellin6076.</title>
        <authorList>
            <consortium name="US DOE Joint Genome Institute"/>
            <person name="Copeland A."/>
            <person name="Lucas S."/>
            <person name="Lapidus A."/>
            <person name="Barry K."/>
            <person name="Detter J.C."/>
            <person name="Glavina del Rio T."/>
            <person name="Hammon N."/>
            <person name="Israni S."/>
            <person name="Dalin E."/>
            <person name="Tice H."/>
            <person name="Pitluck S."/>
            <person name="Thompson L.S."/>
            <person name="Brettin T."/>
            <person name="Bruce D."/>
            <person name="Han C."/>
            <person name="Tapia R."/>
            <person name="Gilna P."/>
            <person name="Schmutz J."/>
            <person name="Larimer F."/>
            <person name="Land M."/>
            <person name="Hauser L."/>
            <person name="Kyrpides N."/>
            <person name="Mikhailova N."/>
            <person name="Janssen P.H."/>
            <person name="Kuske C.R."/>
            <person name="Richardson P."/>
        </authorList>
    </citation>
    <scope>NUCLEOTIDE SEQUENCE</scope>
    <source>
        <strain evidence="5">Ellin6076</strain>
    </source>
</reference>
<proteinExistence type="predicted"/>
<feature type="compositionally biased region" description="Gly residues" evidence="2">
    <location>
        <begin position="604"/>
        <end position="625"/>
    </location>
</feature>
<dbReference type="Pfam" id="PF15902">
    <property type="entry name" value="Sortilin-Vps10"/>
    <property type="match status" value="1"/>
</dbReference>
<feature type="region of interest" description="Disordered" evidence="2">
    <location>
        <begin position="978"/>
        <end position="1007"/>
    </location>
</feature>
<dbReference type="GO" id="GO:0010411">
    <property type="term" value="P:xyloglucan metabolic process"/>
    <property type="evidence" value="ECO:0007669"/>
    <property type="project" value="TreeGrafter"/>
</dbReference>
<feature type="compositionally biased region" description="Low complexity" evidence="2">
    <location>
        <begin position="979"/>
        <end position="991"/>
    </location>
</feature>
<protein>
    <recommendedName>
        <fullName evidence="4">Sortilin N-terminal domain-containing protein</fullName>
    </recommendedName>
</protein>
<dbReference type="InterPro" id="IPR052025">
    <property type="entry name" value="Xyloglucanase_GH74"/>
</dbReference>
<dbReference type="InterPro" id="IPR015943">
    <property type="entry name" value="WD40/YVTN_repeat-like_dom_sf"/>
</dbReference>
<dbReference type="Gene3D" id="2.130.10.10">
    <property type="entry name" value="YVTN repeat-like/Quinoprotein amine dehydrogenase"/>
    <property type="match status" value="4"/>
</dbReference>
<sequence length="1113" mass="115616" precursor="true">MRKLLTIAAAGCLGVGGLLVAQQQFQQAPLARPAETPAPPPNVSNDPLLRGFEFRSIGPAVMMGRVDDIAGSEKDPMIVYVGFATGGLWKSTDGGNHWKSQFDTHENESVGAIGIAPSNPDVVYVGTGEANNRQSSSIGDGVWGTKDGGKTWEHMGLEDTQSIGRVAVDPTNPNIVYVAAMGHLFGSNPERGLFKSSDGGKTWKKVKYIDPDTGANDVAIDPSNPKIVYVSTLARRRTWWGYNGGGPGSALWKSTDGGENWTKLEGPGWPKPKDGIYGRIAISIFKAKPTTIYAQVEAGASAGTGGGTAADGGPQRGGRGGAGAAGESATESAAPATPAGGAAAAGGAVPGGAGAQGGGQGGRGGRGGPPPPPDPNASGVFRSDDGGKTWQFMSNQNQRPTYFSQIRVDPVNDQKLFVGGTPGQLSLDGGKTWRGLDASHTDYHAFWINPKEPRIVFTGHDGGVDVSTDGGLSWDYHNDIPAGQFYQVSADMRRPYVVCGGLQDNNAWCGPSALRSTAGGVNTDWFTVSGGDGFYTRQDPTDWAIVYAESQDGNMTRHDLRNGTQKSIRPNGGPGRGAAGAAPLAPASATPAGDTNAPAPVGSEGAGPGRGGIGGGTGGGGGRGGPPNIVNAPANLEPLRFYWNAPIEISPHNPATLYMAGQFFFKSTNRGDTWTMNPKDLTKNINRWSPEMPIMGVAGDKPMAEKHDGYAASSTATQVRESPSRPGVIWVGTEDGNLQVSQDGGDTFTNVYGNIPNGPRGYTHISRIEPSHFDPGTAYVAVDNHRSDDWKPYLFKTTDYGKSWNSVVGNLPAKGHINALREDYDNPNLLFVGTEFAMYVTLDGGKEWKKFMNGMPSVRVDDILIHPRDRDLIVGTHGRSIWIADDISALEQLKPASDKDVVLFDPRPAILWKNDPQAQRHAANREFQAKNPQGGTAITIWAKSDLGKGKVEFLQGTNVVSTMDVELKSGMNRYQWNMRGPAPAAGNTTAGANGGRGGRRGGGAAAAAGADPAADAAGAAPPAAAAAAAPAADQPAFGGGGGGGGRRGGQTGVPFVAAGGRGGGGGGGGGFGGFGAVQGSLLEPGTYMVKLTVGDKVLNSSVVVMEDIWMRPQ</sequence>
<feature type="chain" id="PRO_5004163134" description="Sortilin N-terminal domain-containing protein" evidence="3">
    <location>
        <begin position="22"/>
        <end position="1113"/>
    </location>
</feature>
<feature type="region of interest" description="Disordered" evidence="2">
    <location>
        <begin position="301"/>
        <end position="389"/>
    </location>
</feature>
<gene>
    <name evidence="5" type="ordered locus">Acid_3204</name>
</gene>
<evidence type="ECO:0000256" key="3">
    <source>
        <dbReference type="SAM" id="SignalP"/>
    </source>
</evidence>
<evidence type="ECO:0000313" key="5">
    <source>
        <dbReference type="EMBL" id="ABJ84181.1"/>
    </source>
</evidence>
<dbReference type="AlphaFoldDB" id="Q022C2"/>
<feature type="compositionally biased region" description="Gly residues" evidence="2">
    <location>
        <begin position="992"/>
        <end position="1004"/>
    </location>
</feature>
<organism evidence="5">
    <name type="scientific">Solibacter usitatus (strain Ellin6076)</name>
    <dbReference type="NCBI Taxonomy" id="234267"/>
    <lineage>
        <taxon>Bacteria</taxon>
        <taxon>Pseudomonadati</taxon>
        <taxon>Acidobacteriota</taxon>
        <taxon>Terriglobia</taxon>
        <taxon>Bryobacterales</taxon>
        <taxon>Solibacteraceae</taxon>
        <taxon>Candidatus Solibacter</taxon>
    </lineage>
</organism>